<keyword evidence="5 6" id="KW-0472">Membrane</keyword>
<feature type="transmembrane region" description="Helical" evidence="6">
    <location>
        <begin position="338"/>
        <end position="359"/>
    </location>
</feature>
<reference evidence="7" key="1">
    <citation type="submission" date="2022-07" db="EMBL/GenBank/DDBJ databases">
        <title>Complete genome of Vibrio japonicus strain JCM 31412T and phylogenomic assessment of the Nereis clade of the genus Vibrio.</title>
        <authorList>
            <person name="Shlafstein M.D."/>
            <person name="Emsley S.A."/>
            <person name="Ushijima B."/>
            <person name="Videau P."/>
            <person name="Saw J.H."/>
        </authorList>
    </citation>
    <scope>NUCLEOTIDE SEQUENCE</scope>
    <source>
        <strain evidence="7">JCM 31412</strain>
    </source>
</reference>
<dbReference type="PANTHER" id="PTHR30250:SF11">
    <property type="entry name" value="O-ANTIGEN TRANSPORTER-RELATED"/>
    <property type="match status" value="1"/>
</dbReference>
<dbReference type="PANTHER" id="PTHR30250">
    <property type="entry name" value="PST FAMILY PREDICTED COLANIC ACID TRANSPORTER"/>
    <property type="match status" value="1"/>
</dbReference>
<dbReference type="InterPro" id="IPR002797">
    <property type="entry name" value="Polysacc_synth"/>
</dbReference>
<keyword evidence="2" id="KW-1003">Cell membrane</keyword>
<dbReference type="InterPro" id="IPR050833">
    <property type="entry name" value="Poly_Biosynth_Transport"/>
</dbReference>
<evidence type="ECO:0000313" key="7">
    <source>
        <dbReference type="EMBL" id="UUM30467.1"/>
    </source>
</evidence>
<evidence type="ECO:0000256" key="4">
    <source>
        <dbReference type="ARBA" id="ARBA00022989"/>
    </source>
</evidence>
<dbReference type="RefSeq" id="WP_257084215.1">
    <property type="nucleotide sequence ID" value="NZ_CP102096.1"/>
</dbReference>
<name>A0ABY5LEL0_9VIBR</name>
<keyword evidence="3 6" id="KW-0812">Transmembrane</keyword>
<comment type="subcellular location">
    <subcellularLocation>
        <location evidence="1">Cell membrane</location>
        <topology evidence="1">Multi-pass membrane protein</topology>
    </subcellularLocation>
</comment>
<proteinExistence type="predicted"/>
<dbReference type="Pfam" id="PF01943">
    <property type="entry name" value="Polysacc_synt"/>
    <property type="match status" value="1"/>
</dbReference>
<keyword evidence="8" id="KW-1185">Reference proteome</keyword>
<feature type="transmembrane region" description="Helical" evidence="6">
    <location>
        <begin position="9"/>
        <end position="27"/>
    </location>
</feature>
<evidence type="ECO:0000256" key="1">
    <source>
        <dbReference type="ARBA" id="ARBA00004651"/>
    </source>
</evidence>
<feature type="transmembrane region" description="Helical" evidence="6">
    <location>
        <begin position="309"/>
        <end position="329"/>
    </location>
</feature>
<dbReference type="Proteomes" id="UP001058602">
    <property type="component" value="Chromosome 1"/>
</dbReference>
<evidence type="ECO:0008006" key="9">
    <source>
        <dbReference type="Google" id="ProtNLM"/>
    </source>
</evidence>
<feature type="transmembrane region" description="Helical" evidence="6">
    <location>
        <begin position="161"/>
        <end position="181"/>
    </location>
</feature>
<keyword evidence="4 6" id="KW-1133">Transmembrane helix</keyword>
<evidence type="ECO:0000256" key="3">
    <source>
        <dbReference type="ARBA" id="ARBA00022692"/>
    </source>
</evidence>
<feature type="transmembrane region" description="Helical" evidence="6">
    <location>
        <begin position="365"/>
        <end position="384"/>
    </location>
</feature>
<feature type="transmembrane region" description="Helical" evidence="6">
    <location>
        <begin position="216"/>
        <end position="235"/>
    </location>
</feature>
<feature type="transmembrane region" description="Helical" evidence="6">
    <location>
        <begin position="39"/>
        <end position="61"/>
    </location>
</feature>
<organism evidence="7 8">
    <name type="scientific">Vibrio japonicus</name>
    <dbReference type="NCBI Taxonomy" id="1824638"/>
    <lineage>
        <taxon>Bacteria</taxon>
        <taxon>Pseudomonadati</taxon>
        <taxon>Pseudomonadota</taxon>
        <taxon>Gammaproteobacteria</taxon>
        <taxon>Vibrionales</taxon>
        <taxon>Vibrionaceae</taxon>
        <taxon>Vibrio</taxon>
    </lineage>
</organism>
<gene>
    <name evidence="7" type="ORF">NP165_12400</name>
</gene>
<evidence type="ECO:0000256" key="6">
    <source>
        <dbReference type="SAM" id="Phobius"/>
    </source>
</evidence>
<evidence type="ECO:0000256" key="5">
    <source>
        <dbReference type="ARBA" id="ARBA00023136"/>
    </source>
</evidence>
<accession>A0ABY5LEL0</accession>
<sequence>MFRVILDFILYRSVNLLFPLLTIPLIVNYTSANLIGELFILQAYSFWLSLFVDFGFIRTAVVDYLKDNEPEKVFNRTLTCQSVLAFLLIIITFPVFLYLKLSLLEIIFVLTTGITQGLVPKWLYQAEARMLQLSIRESASKVLALLFLICLLPKFKTLDTIMLSYILMSVSILLLIVFDYWDKLREFNLSSLSEIKNGFMKSLAVFKMRLVGNGYLNLNVILLSVFSSPEIIAVYGVCERLAKAMASILTAVGEALFPVSVNRENSSLKQDLTISISVSLIPTLIMLMFPNEIINLLLSSNINITMERLIFLTPALFSLSSIFSLCYVTSKGDYKAEFYIQSCILFSSLIGTVLLYSAIKESYPYYSFFLSSIISLVFYALYVLKKEGLRVFN</sequence>
<protein>
    <recommendedName>
        <fullName evidence="9">Oligosaccharide flippase family protein</fullName>
    </recommendedName>
</protein>
<feature type="transmembrane region" description="Helical" evidence="6">
    <location>
        <begin position="73"/>
        <end position="95"/>
    </location>
</feature>
<evidence type="ECO:0000256" key="2">
    <source>
        <dbReference type="ARBA" id="ARBA00022475"/>
    </source>
</evidence>
<evidence type="ECO:0000313" key="8">
    <source>
        <dbReference type="Proteomes" id="UP001058602"/>
    </source>
</evidence>
<feature type="transmembrane region" description="Helical" evidence="6">
    <location>
        <begin position="272"/>
        <end position="289"/>
    </location>
</feature>
<dbReference type="EMBL" id="CP102096">
    <property type="protein sequence ID" value="UUM30467.1"/>
    <property type="molecule type" value="Genomic_DNA"/>
</dbReference>